<organism evidence="10 11">
    <name type="scientific">Geranomyces variabilis</name>
    <dbReference type="NCBI Taxonomy" id="109894"/>
    <lineage>
        <taxon>Eukaryota</taxon>
        <taxon>Fungi</taxon>
        <taxon>Fungi incertae sedis</taxon>
        <taxon>Chytridiomycota</taxon>
        <taxon>Chytridiomycota incertae sedis</taxon>
        <taxon>Chytridiomycetes</taxon>
        <taxon>Spizellomycetales</taxon>
        <taxon>Powellomycetaceae</taxon>
        <taxon>Geranomyces</taxon>
    </lineage>
</organism>
<dbReference type="GO" id="GO:0016592">
    <property type="term" value="C:mediator complex"/>
    <property type="evidence" value="ECO:0007669"/>
    <property type="project" value="InterPro"/>
</dbReference>
<dbReference type="AlphaFoldDB" id="A0AAD5TKP8"/>
<keyword evidence="11" id="KW-1185">Reference proteome</keyword>
<accession>A0AAD5TKP8</accession>
<proteinExistence type="inferred from homology"/>
<keyword evidence="3 7" id="KW-0805">Transcription regulation</keyword>
<comment type="subcellular location">
    <subcellularLocation>
        <location evidence="1 7">Nucleus</location>
    </subcellularLocation>
</comment>
<dbReference type="InterPro" id="IPR019680">
    <property type="entry name" value="Mediator_Med1"/>
</dbReference>
<evidence type="ECO:0000256" key="7">
    <source>
        <dbReference type="RuleBase" id="RU364059"/>
    </source>
</evidence>
<dbReference type="GO" id="GO:0045944">
    <property type="term" value="P:positive regulation of transcription by RNA polymerase II"/>
    <property type="evidence" value="ECO:0007669"/>
    <property type="project" value="UniProtKB-ARBA"/>
</dbReference>
<keyword evidence="6 7" id="KW-0539">Nucleus</keyword>
<evidence type="ECO:0000313" key="10">
    <source>
        <dbReference type="EMBL" id="KAJ3175046.1"/>
    </source>
</evidence>
<dbReference type="GO" id="GO:0003712">
    <property type="term" value="F:transcription coregulator activity"/>
    <property type="evidence" value="ECO:0007669"/>
    <property type="project" value="InterPro"/>
</dbReference>
<dbReference type="Proteomes" id="UP001212152">
    <property type="component" value="Unassembled WGS sequence"/>
</dbReference>
<comment type="function">
    <text evidence="7">Component of the Mediator complex, a coactivator involved in the regulated transcription of nearly all RNA polymerase II-dependent genes. Mediator functions as a bridge to convey information from gene-specific regulatory proteins to the basal RNA polymerase II transcription machinery. Mediator is recruited to promoters by direct interactions with regulatory proteins and serves as a scaffold for the assembly of a functional preinitiation complex with RNA polymerase II and the general transcription factors.</text>
</comment>
<evidence type="ECO:0000256" key="8">
    <source>
        <dbReference type="SAM" id="MobiDB-lite"/>
    </source>
</evidence>
<evidence type="ECO:0000256" key="6">
    <source>
        <dbReference type="ARBA" id="ARBA00023242"/>
    </source>
</evidence>
<dbReference type="Pfam" id="PF10744">
    <property type="entry name" value="Med1"/>
    <property type="match status" value="1"/>
</dbReference>
<protein>
    <recommendedName>
        <fullName evidence="7">Mediator of RNA polymerase II transcription subunit 1</fullName>
    </recommendedName>
    <alternativeName>
        <fullName evidence="7">Mediator complex subunit 1</fullName>
    </alternativeName>
</protein>
<evidence type="ECO:0000259" key="9">
    <source>
        <dbReference type="Pfam" id="PF10744"/>
    </source>
</evidence>
<evidence type="ECO:0000256" key="5">
    <source>
        <dbReference type="ARBA" id="ARBA00023163"/>
    </source>
</evidence>
<dbReference type="EMBL" id="JADGJQ010000056">
    <property type="protein sequence ID" value="KAJ3175046.1"/>
    <property type="molecule type" value="Genomic_DNA"/>
</dbReference>
<evidence type="ECO:0000256" key="2">
    <source>
        <dbReference type="ARBA" id="ARBA00006210"/>
    </source>
</evidence>
<evidence type="ECO:0000313" key="11">
    <source>
        <dbReference type="Proteomes" id="UP001212152"/>
    </source>
</evidence>
<gene>
    <name evidence="10" type="ORF">HDU87_006442</name>
</gene>
<name>A0AAD5TKP8_9FUNG</name>
<comment type="similarity">
    <text evidence="2 7">Belongs to the Mediator complex subunit 1 family.</text>
</comment>
<sequence>MELAPPVTACGALAKEIGTLVGLCGDAATFVLEPVDYADGMRYATFAELLVAPDVSAEVLFAGEPRFAASSPLLSPPPSSPSSPHRQQHAGSRQIFGFSADTSVPGLVISKIPFTHPRQLYSMLMHLRRQLTFNQLFRSCFNARTAAEAMEEEENEADDDDDDVRPATTTTRFVLDAWTPPERLEFAVVRSTAGAGAATTTTTTEATSVRRVAVVVDAQANVAVEMVVDSEGEETPRTTTTTLGGRVARLARVSLDLVLVFDELARVLWPGENGDTPSSVNGIVAMDTSAP</sequence>
<feature type="region of interest" description="Disordered" evidence="8">
    <location>
        <begin position="71"/>
        <end position="91"/>
    </location>
</feature>
<evidence type="ECO:0000256" key="4">
    <source>
        <dbReference type="ARBA" id="ARBA00023159"/>
    </source>
</evidence>
<keyword evidence="4 7" id="KW-0010">Activator</keyword>
<evidence type="ECO:0000256" key="3">
    <source>
        <dbReference type="ARBA" id="ARBA00023015"/>
    </source>
</evidence>
<keyword evidence="5 7" id="KW-0804">Transcription</keyword>
<evidence type="ECO:0000256" key="1">
    <source>
        <dbReference type="ARBA" id="ARBA00004123"/>
    </source>
</evidence>
<reference evidence="10" key="1">
    <citation type="submission" date="2020-05" db="EMBL/GenBank/DDBJ databases">
        <title>Phylogenomic resolution of chytrid fungi.</title>
        <authorList>
            <person name="Stajich J.E."/>
            <person name="Amses K."/>
            <person name="Simmons R."/>
            <person name="Seto K."/>
            <person name="Myers J."/>
            <person name="Bonds A."/>
            <person name="Quandt C.A."/>
            <person name="Barry K."/>
            <person name="Liu P."/>
            <person name="Grigoriev I."/>
            <person name="Longcore J.E."/>
            <person name="James T.Y."/>
        </authorList>
    </citation>
    <scope>NUCLEOTIDE SEQUENCE</scope>
    <source>
        <strain evidence="10">JEL0379</strain>
    </source>
</reference>
<comment type="caution">
    <text evidence="10">The sequence shown here is derived from an EMBL/GenBank/DDBJ whole genome shotgun (WGS) entry which is preliminary data.</text>
</comment>
<feature type="domain" description="Mediator complex subunit Med1" evidence="9">
    <location>
        <begin position="2"/>
        <end position="142"/>
    </location>
</feature>